<evidence type="ECO:0000313" key="3">
    <source>
        <dbReference type="Proteomes" id="UP000069940"/>
    </source>
</evidence>
<evidence type="ECO:0000313" key="2">
    <source>
        <dbReference type="EnsemblMetazoa" id="AALFPA23_000304.P140"/>
    </source>
</evidence>
<feature type="chain" id="PRO_5047080779" description="Secreted protein" evidence="1">
    <location>
        <begin position="24"/>
        <end position="136"/>
    </location>
</feature>
<protein>
    <recommendedName>
        <fullName evidence="4">Secreted protein</fullName>
    </recommendedName>
</protein>
<sequence length="136" mass="14619">MALKVLVVIALLLVALTLTTVQAGPMYYKKVSGQKYEPDWVAVSSTVVPLAEYRVSVGGGGGEQTNSALAEDEYRRAYLRHQQLSAAAAANSGKVKLKTTARDGTEVDEAGAAARVQEDPDTLITANKKFYERKSN</sequence>
<keyword evidence="3" id="KW-1185">Reference proteome</keyword>
<reference evidence="2" key="2">
    <citation type="submission" date="2025-05" db="UniProtKB">
        <authorList>
            <consortium name="EnsemblMetazoa"/>
        </authorList>
    </citation>
    <scope>IDENTIFICATION</scope>
    <source>
        <strain evidence="2">Foshan</strain>
    </source>
</reference>
<name>A0ABM1XJV9_AEDAL</name>
<dbReference type="Proteomes" id="UP000069940">
    <property type="component" value="Unassembled WGS sequence"/>
</dbReference>
<dbReference type="RefSeq" id="XP_029709666.2">
    <property type="nucleotide sequence ID" value="XM_029853806.2"/>
</dbReference>
<accession>A0ABM1XJV9</accession>
<evidence type="ECO:0000256" key="1">
    <source>
        <dbReference type="SAM" id="SignalP"/>
    </source>
</evidence>
<keyword evidence="1" id="KW-0732">Signal</keyword>
<reference evidence="3" key="1">
    <citation type="journal article" date="2015" name="Proc. Natl. Acad. Sci. U.S.A.">
        <title>Genome sequence of the Asian Tiger mosquito, Aedes albopictus, reveals insights into its biology, genetics, and evolution.</title>
        <authorList>
            <person name="Chen X.G."/>
            <person name="Jiang X."/>
            <person name="Gu J."/>
            <person name="Xu M."/>
            <person name="Wu Y."/>
            <person name="Deng Y."/>
            <person name="Zhang C."/>
            <person name="Bonizzoni M."/>
            <person name="Dermauw W."/>
            <person name="Vontas J."/>
            <person name="Armbruster P."/>
            <person name="Huang X."/>
            <person name="Yang Y."/>
            <person name="Zhang H."/>
            <person name="He W."/>
            <person name="Peng H."/>
            <person name="Liu Y."/>
            <person name="Wu K."/>
            <person name="Chen J."/>
            <person name="Lirakis M."/>
            <person name="Topalis P."/>
            <person name="Van Leeuwen T."/>
            <person name="Hall A.B."/>
            <person name="Jiang X."/>
            <person name="Thorpe C."/>
            <person name="Mueller R.L."/>
            <person name="Sun C."/>
            <person name="Waterhouse R.M."/>
            <person name="Yan G."/>
            <person name="Tu Z.J."/>
            <person name="Fang X."/>
            <person name="James A.A."/>
        </authorList>
    </citation>
    <scope>NUCLEOTIDE SEQUENCE [LARGE SCALE GENOMIC DNA]</scope>
    <source>
        <strain evidence="3">Foshan</strain>
    </source>
</reference>
<dbReference type="EnsemblMetazoa" id="AALFPA23_000304.R140">
    <property type="protein sequence ID" value="AALFPA23_000304.P140"/>
    <property type="gene ID" value="AALFPA23_000304"/>
</dbReference>
<feature type="signal peptide" evidence="1">
    <location>
        <begin position="1"/>
        <end position="23"/>
    </location>
</feature>
<organism evidence="2 3">
    <name type="scientific">Aedes albopictus</name>
    <name type="common">Asian tiger mosquito</name>
    <name type="synonym">Stegomyia albopicta</name>
    <dbReference type="NCBI Taxonomy" id="7160"/>
    <lineage>
        <taxon>Eukaryota</taxon>
        <taxon>Metazoa</taxon>
        <taxon>Ecdysozoa</taxon>
        <taxon>Arthropoda</taxon>
        <taxon>Hexapoda</taxon>
        <taxon>Insecta</taxon>
        <taxon>Pterygota</taxon>
        <taxon>Neoptera</taxon>
        <taxon>Endopterygota</taxon>
        <taxon>Diptera</taxon>
        <taxon>Nematocera</taxon>
        <taxon>Culicoidea</taxon>
        <taxon>Culicidae</taxon>
        <taxon>Culicinae</taxon>
        <taxon>Aedini</taxon>
        <taxon>Aedes</taxon>
        <taxon>Stegomyia</taxon>
    </lineage>
</organism>
<proteinExistence type="predicted"/>
<evidence type="ECO:0008006" key="4">
    <source>
        <dbReference type="Google" id="ProtNLM"/>
    </source>
</evidence>
<dbReference type="GeneID" id="115255706"/>